<organism evidence="1 2">
    <name type="scientific">Ideonella aquatica</name>
    <dbReference type="NCBI Taxonomy" id="2824119"/>
    <lineage>
        <taxon>Bacteria</taxon>
        <taxon>Pseudomonadati</taxon>
        <taxon>Pseudomonadota</taxon>
        <taxon>Betaproteobacteria</taxon>
        <taxon>Burkholderiales</taxon>
        <taxon>Sphaerotilaceae</taxon>
        <taxon>Ideonella</taxon>
    </lineage>
</organism>
<reference evidence="1" key="1">
    <citation type="submission" date="2021-04" db="EMBL/GenBank/DDBJ databases">
        <title>The genome sequence of Ideonella sp. 4Y11.</title>
        <authorList>
            <person name="Liu Y."/>
        </authorList>
    </citation>
    <scope>NUCLEOTIDE SEQUENCE</scope>
    <source>
        <strain evidence="1">4Y11</strain>
    </source>
</reference>
<evidence type="ECO:0000313" key="1">
    <source>
        <dbReference type="EMBL" id="MBQ0960470.1"/>
    </source>
</evidence>
<proteinExistence type="predicted"/>
<evidence type="ECO:0000313" key="2">
    <source>
        <dbReference type="Proteomes" id="UP000678374"/>
    </source>
</evidence>
<protein>
    <submittedName>
        <fullName evidence="1">Uncharacterized protein</fullName>
    </submittedName>
</protein>
<dbReference type="Proteomes" id="UP000678374">
    <property type="component" value="Unassembled WGS sequence"/>
</dbReference>
<dbReference type="AlphaFoldDB" id="A0A940YI01"/>
<gene>
    <name evidence="1" type="ORF">KAK06_16070</name>
</gene>
<comment type="caution">
    <text evidence="1">The sequence shown here is derived from an EMBL/GenBank/DDBJ whole genome shotgun (WGS) entry which is preliminary data.</text>
</comment>
<name>A0A940YI01_9BURK</name>
<dbReference type="EMBL" id="JAGQDE010000014">
    <property type="protein sequence ID" value="MBQ0960470.1"/>
    <property type="molecule type" value="Genomic_DNA"/>
</dbReference>
<dbReference type="RefSeq" id="WP_210803137.1">
    <property type="nucleotide sequence ID" value="NZ_JAGQDE010000014.1"/>
</dbReference>
<accession>A0A940YI01</accession>
<sequence>MNFPPITGLDGVVIPDHAESLATSPVLLAGTAPGDAETMDMWQYFVEHIDEFEVAKAIVDHFDNCPKDLHSDKIDVDAFALYLRAKITLKRQAVAYATAQAALTKAREQSRGLRSVVQAFCLHLGALRRALLAQPEVLALLAATAVYVVMR</sequence>
<keyword evidence="2" id="KW-1185">Reference proteome</keyword>